<dbReference type="InterPro" id="IPR023174">
    <property type="entry name" value="PDEase_CS"/>
</dbReference>
<dbReference type="PROSITE" id="PS51845">
    <property type="entry name" value="PDEASE_I_2"/>
    <property type="match status" value="1"/>
</dbReference>
<dbReference type="Gene3D" id="1.10.1300.10">
    <property type="entry name" value="3'5'-cyclic nucleotide phosphodiesterase, catalytic domain"/>
    <property type="match status" value="1"/>
</dbReference>
<evidence type="ECO:0000256" key="7">
    <source>
        <dbReference type="RuleBase" id="RU363067"/>
    </source>
</evidence>
<reference evidence="9" key="1">
    <citation type="submission" date="2013-04" db="EMBL/GenBank/DDBJ databases">
        <authorList>
            <person name="Qu J."/>
            <person name="Murali S.C."/>
            <person name="Bandaranaike D."/>
            <person name="Bellair M."/>
            <person name="Blankenburg K."/>
            <person name="Chao H."/>
            <person name="Dinh H."/>
            <person name="Doddapaneni H."/>
            <person name="Downs B."/>
            <person name="Dugan-Rocha S."/>
            <person name="Elkadiri S."/>
            <person name="Gnanaolivu R.D."/>
            <person name="Hernandez B."/>
            <person name="Javaid M."/>
            <person name="Jayaseelan J.C."/>
            <person name="Lee S."/>
            <person name="Li M."/>
            <person name="Ming W."/>
            <person name="Munidasa M."/>
            <person name="Muniz J."/>
            <person name="Nguyen L."/>
            <person name="Ongeri F."/>
            <person name="Osuji N."/>
            <person name="Pu L.-L."/>
            <person name="Puazo M."/>
            <person name="Qu C."/>
            <person name="Quiroz J."/>
            <person name="Raj R."/>
            <person name="Weissenberger G."/>
            <person name="Xin Y."/>
            <person name="Zou X."/>
            <person name="Han Y."/>
            <person name="Richards S."/>
            <person name="Worley K."/>
            <person name="Muzny D."/>
            <person name="Gibbs R."/>
        </authorList>
    </citation>
    <scope>NUCLEOTIDE SEQUENCE</scope>
    <source>
        <strain evidence="9">Sampled in the wild</strain>
    </source>
</reference>
<keyword evidence="4 7" id="KW-0378">Hydrolase</keyword>
<dbReference type="Pfam" id="PF00233">
    <property type="entry name" value="PDEase_I"/>
    <property type="match status" value="1"/>
</dbReference>
<gene>
    <name evidence="9" type="ORF">J437_LFUL003326</name>
</gene>
<dbReference type="PROSITE" id="PS00126">
    <property type="entry name" value="PDEASE_I_1"/>
    <property type="match status" value="1"/>
</dbReference>
<feature type="binding site" evidence="6">
    <location>
        <position position="590"/>
    </location>
    <ligand>
        <name>Zn(2+)</name>
        <dbReference type="ChEBI" id="CHEBI:29105"/>
        <label>1</label>
    </ligand>
</feature>
<dbReference type="SMART" id="SM00471">
    <property type="entry name" value="HDc"/>
    <property type="match status" value="1"/>
</dbReference>
<feature type="binding site" evidence="6">
    <location>
        <position position="478"/>
    </location>
    <ligand>
        <name>Zn(2+)</name>
        <dbReference type="ChEBI" id="CHEBI:29105"/>
        <label>1</label>
    </ligand>
</feature>
<evidence type="ECO:0000256" key="4">
    <source>
        <dbReference type="ARBA" id="ARBA00022801"/>
    </source>
</evidence>
<dbReference type="SUPFAM" id="SSF109604">
    <property type="entry name" value="HD-domain/PDEase-like"/>
    <property type="match status" value="1"/>
</dbReference>
<dbReference type="InterPro" id="IPR029016">
    <property type="entry name" value="GAF-like_dom_sf"/>
</dbReference>
<feature type="binding site" evidence="6">
    <location>
        <position position="440"/>
    </location>
    <ligand>
        <name>Zn(2+)</name>
        <dbReference type="ChEBI" id="CHEBI:29105"/>
        <label>1</label>
    </ligand>
</feature>
<accession>A0A8K0K447</accession>
<keyword evidence="2" id="KW-0140">cGMP</keyword>
<evidence type="ECO:0000313" key="10">
    <source>
        <dbReference type="Proteomes" id="UP000792457"/>
    </source>
</evidence>
<dbReference type="EC" id="3.1.4.-" evidence="7"/>
<dbReference type="CDD" id="cd00077">
    <property type="entry name" value="HDc"/>
    <property type="match status" value="1"/>
</dbReference>
<dbReference type="PRINTS" id="PR00387">
    <property type="entry name" value="PDIESTERASE1"/>
</dbReference>
<name>A0A8K0K447_LADFU</name>
<keyword evidence="3 6" id="KW-0479">Metal-binding</keyword>
<dbReference type="SUPFAM" id="SSF55781">
    <property type="entry name" value="GAF domain-like"/>
    <property type="match status" value="2"/>
</dbReference>
<feature type="active site" description="Proton donor" evidence="5">
    <location>
        <position position="436"/>
    </location>
</feature>
<dbReference type="Proteomes" id="UP000792457">
    <property type="component" value="Unassembled WGS sequence"/>
</dbReference>
<evidence type="ECO:0000256" key="2">
    <source>
        <dbReference type="ARBA" id="ARBA00022535"/>
    </source>
</evidence>
<dbReference type="SMART" id="SM00065">
    <property type="entry name" value="GAF"/>
    <property type="match status" value="1"/>
</dbReference>
<dbReference type="InterPro" id="IPR003607">
    <property type="entry name" value="HD/PDEase_dom"/>
</dbReference>
<evidence type="ECO:0000256" key="1">
    <source>
        <dbReference type="ARBA" id="ARBA00007648"/>
    </source>
</evidence>
<dbReference type="InterPro" id="IPR003018">
    <property type="entry name" value="GAF"/>
</dbReference>
<sequence>MASDQIKLLQLCSTLHDKNFSDLQIKVNSYLMQETGSTLAFLAPVLSETQELVIQVLGDRMLEDEKRFSAKSHVLALPLIRNCVINIDDLDESQKEELEGVLELTPESFLAVPINHSHIGQPTIIAYLANYEVEEDSTQRHTKMIEECFQHTHGILLNTLAYEEERRLRIQCQSLLTVARNLFTHLSNIADLLREIMMEARKLTKAERCSLFLLDEERDELVAEVFDGMPADPSNENAPEVRIAKNQGIAGHVAMTGELLNIHDAYSHPLFYKGIDENTGFKTRNILCIPIKNEKQVIGVAQLCNKINGVHFTAFDEEIALAFSVYCAISIAHSLMLKRVQDAQSRSKLSNELMMYHMKVNDDDVKRLFEHSVPTPGPELAEFNFAPRSLKEGDTSRILMFMFEDLGLVQRWRIKKETLARFILYVKKGYRDPPYHNWMHAFSVAHFAYLLLKNLKLMERGHITELEGLVLIVACICHDLDHRGTTNSFQLASDSVLAGLYSSEGSVMERHHFSQAMCILNTDRCNIFESLPKDEYKKCLDLLRHLILATDLAQHLRIINDQKKLITDGFDSSSEQHRALLLSLLMSCCDLSDQTKNWTISKKIAFLDDIVIPLFELLVGLFPEASCLTKALKINKKCWETAWDIYSKRICKDKSSMAILEDEELEVEVINYLKRNQAL</sequence>
<evidence type="ECO:0000256" key="3">
    <source>
        <dbReference type="ARBA" id="ARBA00022723"/>
    </source>
</evidence>
<dbReference type="PANTHER" id="PTHR11347">
    <property type="entry name" value="CYCLIC NUCLEOTIDE PHOSPHODIESTERASE"/>
    <property type="match status" value="1"/>
</dbReference>
<reference evidence="9" key="2">
    <citation type="submission" date="2017-10" db="EMBL/GenBank/DDBJ databases">
        <title>Ladona fulva Genome sequencing and assembly.</title>
        <authorList>
            <person name="Murali S."/>
            <person name="Richards S."/>
            <person name="Bandaranaike D."/>
            <person name="Bellair M."/>
            <person name="Blankenburg K."/>
            <person name="Chao H."/>
            <person name="Dinh H."/>
            <person name="Doddapaneni H."/>
            <person name="Dugan-Rocha S."/>
            <person name="Elkadiri S."/>
            <person name="Gnanaolivu R."/>
            <person name="Hernandez B."/>
            <person name="Skinner E."/>
            <person name="Javaid M."/>
            <person name="Lee S."/>
            <person name="Li M."/>
            <person name="Ming W."/>
            <person name="Munidasa M."/>
            <person name="Muniz J."/>
            <person name="Nguyen L."/>
            <person name="Hughes D."/>
            <person name="Osuji N."/>
            <person name="Pu L.-L."/>
            <person name="Puazo M."/>
            <person name="Qu C."/>
            <person name="Quiroz J."/>
            <person name="Raj R."/>
            <person name="Weissenberger G."/>
            <person name="Xin Y."/>
            <person name="Zou X."/>
            <person name="Han Y."/>
            <person name="Worley K."/>
            <person name="Muzny D."/>
            <person name="Gibbs R."/>
        </authorList>
    </citation>
    <scope>NUCLEOTIDE SEQUENCE</scope>
    <source>
        <strain evidence="9">Sampled in the wild</strain>
    </source>
</reference>
<dbReference type="InterPro" id="IPR036971">
    <property type="entry name" value="PDEase_catalytic_dom_sf"/>
</dbReference>
<dbReference type="GO" id="GO:0004114">
    <property type="term" value="F:3',5'-cyclic-nucleotide phosphodiesterase activity"/>
    <property type="evidence" value="ECO:0007669"/>
    <property type="project" value="InterPro"/>
</dbReference>
<comment type="similarity">
    <text evidence="1 7">Belongs to the cyclic nucleotide phosphodiesterase family.</text>
</comment>
<feature type="binding site" evidence="6">
    <location>
        <position position="479"/>
    </location>
    <ligand>
        <name>Zn(2+)</name>
        <dbReference type="ChEBI" id="CHEBI:29105"/>
        <label>1</label>
    </ligand>
</feature>
<protein>
    <recommendedName>
        <fullName evidence="7">Phosphodiesterase</fullName>
        <ecNumber evidence="7">3.1.4.-</ecNumber>
    </recommendedName>
</protein>
<comment type="caution">
    <text evidence="9">The sequence shown here is derived from an EMBL/GenBank/DDBJ whole genome shotgun (WGS) entry which is preliminary data.</text>
</comment>
<feature type="binding site" evidence="6">
    <location>
        <position position="479"/>
    </location>
    <ligand>
        <name>Zn(2+)</name>
        <dbReference type="ChEBI" id="CHEBI:29105"/>
        <label>2</label>
    </ligand>
</feature>
<dbReference type="InterPro" id="IPR023088">
    <property type="entry name" value="PDEase"/>
</dbReference>
<proteinExistence type="inferred from homology"/>
<dbReference type="GO" id="GO:0007165">
    <property type="term" value="P:signal transduction"/>
    <property type="evidence" value="ECO:0007669"/>
    <property type="project" value="InterPro"/>
</dbReference>
<evidence type="ECO:0000256" key="6">
    <source>
        <dbReference type="PIRSR" id="PIRSR623088-3"/>
    </source>
</evidence>
<dbReference type="OrthoDB" id="295473at2759"/>
<dbReference type="EMBL" id="KZ308321">
    <property type="protein sequence ID" value="KAG8227337.1"/>
    <property type="molecule type" value="Genomic_DNA"/>
</dbReference>
<dbReference type="InterPro" id="IPR002073">
    <property type="entry name" value="PDEase_catalytic_dom"/>
</dbReference>
<comment type="cofactor">
    <cofactor evidence="7">
        <name>a divalent metal cation</name>
        <dbReference type="ChEBI" id="CHEBI:60240"/>
    </cofactor>
    <text evidence="7">Binds 2 divalent metal cations per subunit. Site 1 may preferentially bind zinc ions, while site 2 has a preference for magnesium and/or manganese ions.</text>
</comment>
<feature type="domain" description="PDEase" evidence="8">
    <location>
        <begin position="357"/>
        <end position="605"/>
    </location>
</feature>
<dbReference type="Pfam" id="PF01590">
    <property type="entry name" value="GAF"/>
    <property type="match status" value="1"/>
</dbReference>
<dbReference type="AlphaFoldDB" id="A0A8K0K447"/>
<evidence type="ECO:0000256" key="5">
    <source>
        <dbReference type="PIRSR" id="PIRSR623088-1"/>
    </source>
</evidence>
<evidence type="ECO:0000313" key="9">
    <source>
        <dbReference type="EMBL" id="KAG8227337.1"/>
    </source>
</evidence>
<dbReference type="GO" id="GO:0046872">
    <property type="term" value="F:metal ion binding"/>
    <property type="evidence" value="ECO:0007669"/>
    <property type="project" value="UniProtKB-KW"/>
</dbReference>
<keyword evidence="10" id="KW-1185">Reference proteome</keyword>
<dbReference type="Gene3D" id="3.30.450.40">
    <property type="match status" value="2"/>
</dbReference>
<evidence type="ECO:0000259" key="8">
    <source>
        <dbReference type="PROSITE" id="PS51845"/>
    </source>
</evidence>
<organism evidence="9 10">
    <name type="scientific">Ladona fulva</name>
    <name type="common">Scarce chaser dragonfly</name>
    <name type="synonym">Libellula fulva</name>
    <dbReference type="NCBI Taxonomy" id="123851"/>
    <lineage>
        <taxon>Eukaryota</taxon>
        <taxon>Metazoa</taxon>
        <taxon>Ecdysozoa</taxon>
        <taxon>Arthropoda</taxon>
        <taxon>Hexapoda</taxon>
        <taxon>Insecta</taxon>
        <taxon>Pterygota</taxon>
        <taxon>Palaeoptera</taxon>
        <taxon>Odonata</taxon>
        <taxon>Epiprocta</taxon>
        <taxon>Anisoptera</taxon>
        <taxon>Libelluloidea</taxon>
        <taxon>Libellulidae</taxon>
        <taxon>Ladona</taxon>
    </lineage>
</organism>
<dbReference type="FunFam" id="3.30.450.40:FF:000007">
    <property type="entry name" value="Phosphodiesterase"/>
    <property type="match status" value="1"/>
</dbReference>